<feature type="compositionally biased region" description="Polar residues" evidence="1">
    <location>
        <begin position="77"/>
        <end position="86"/>
    </location>
</feature>
<accession>A0A139AX40</accession>
<organism evidence="3 4">
    <name type="scientific">Gonapodya prolifera (strain JEL478)</name>
    <name type="common">Monoblepharis prolifera</name>
    <dbReference type="NCBI Taxonomy" id="1344416"/>
    <lineage>
        <taxon>Eukaryota</taxon>
        <taxon>Fungi</taxon>
        <taxon>Fungi incertae sedis</taxon>
        <taxon>Chytridiomycota</taxon>
        <taxon>Chytridiomycota incertae sedis</taxon>
        <taxon>Monoblepharidomycetes</taxon>
        <taxon>Monoblepharidales</taxon>
        <taxon>Gonapodyaceae</taxon>
        <taxon>Gonapodya</taxon>
    </lineage>
</organism>
<protein>
    <submittedName>
        <fullName evidence="3">Uncharacterized protein</fullName>
    </submittedName>
</protein>
<name>A0A139AX40_GONPJ</name>
<feature type="compositionally biased region" description="Basic and acidic residues" evidence="1">
    <location>
        <begin position="30"/>
        <end position="40"/>
    </location>
</feature>
<dbReference type="Proteomes" id="UP000070544">
    <property type="component" value="Unassembled WGS sequence"/>
</dbReference>
<feature type="transmembrane region" description="Helical" evidence="2">
    <location>
        <begin position="622"/>
        <end position="643"/>
    </location>
</feature>
<keyword evidence="4" id="KW-1185">Reference proteome</keyword>
<feature type="compositionally biased region" description="Polar residues" evidence="1">
    <location>
        <begin position="154"/>
        <end position="167"/>
    </location>
</feature>
<evidence type="ECO:0000313" key="4">
    <source>
        <dbReference type="Proteomes" id="UP000070544"/>
    </source>
</evidence>
<feature type="region of interest" description="Disordered" evidence="1">
    <location>
        <begin position="299"/>
        <end position="324"/>
    </location>
</feature>
<sequence length="867" mass="92936">MQKVMGYLSAEPLVPGAYKSQSIDPDDSGPGEHLRADSRKGSIMASKDALKKESGAGQHLLDPPSSNSLPPLPSSNASHESLQSQPPLKYDDSRVTTPSSAAPQYDSRGPTPTSAAPQSAITSAPGLAPPSFPSPLSAAVTDIMNRYSVPKLNQEFSQADEGTNGASHKSEPQGTPKAKDPKALDLPAILAKYRLSNTVTQPRTHIAFTGETPIFNFEPVPVLSPLGGRLRQRTFDNETSPSASSPSHKPITFTSILSPRLKKYSALPPEYDFRDFAAGKSPTHATVPGIDTRNRLHSRYRSEPSPAAPASTFPSGKRLEMKSQSPDLGDMRELLASTLRDPFSHILDLLQGTSTYATKESSGSGSSSTDPRDILLHQISSSLEHLTISCEACHGLPRCFGLCQEHFHLMRTWDALPLLMEHPGVQGPTFEFLNACVIPLKNAGQRWRASSGIAVVSREHLTRKASTSDLQDLWSSLQPLPSKITLGVPSFALGPCRHALCIIPSRLLSVSPRVGKGSLLSRFSTAAIATDKSAGVLENPGVQSLIATALTRSSGVRWVSLTGRVLDLPLLAAVVFLAGDGGSQRLGRTASALIISAAIVRTLSVFVRGIRDFTSRSLSSWARAAATFTMALSIIHAEATVGLTGRRAPIKMLDDHGAHWHSVKDVCVILGIAAWGVRICEVVAAWPHAGRGVRTVARVTEALQPLLVAALVCAVVLFSSFAFLMSDGMSLTNLNGSEFIHDVFLAVANPFTDSKYPLSSYPAVWILRLISAIMGLVFLSAALSRGSAAATEEWDTPAQSWWCYVSRTLASAVFTSRDGSDGESYVVYSVPEEVAAHYLHERARAAINWRLAVQQKEEGQAGAFRVA</sequence>
<keyword evidence="2" id="KW-0472">Membrane</keyword>
<reference evidence="3 4" key="1">
    <citation type="journal article" date="2015" name="Genome Biol. Evol.">
        <title>Phylogenomic analyses indicate that early fungi evolved digesting cell walls of algal ancestors of land plants.</title>
        <authorList>
            <person name="Chang Y."/>
            <person name="Wang S."/>
            <person name="Sekimoto S."/>
            <person name="Aerts A.L."/>
            <person name="Choi C."/>
            <person name="Clum A."/>
            <person name="LaButti K.M."/>
            <person name="Lindquist E.A."/>
            <person name="Yee Ngan C."/>
            <person name="Ohm R.A."/>
            <person name="Salamov A.A."/>
            <person name="Grigoriev I.V."/>
            <person name="Spatafora J.W."/>
            <person name="Berbee M.L."/>
        </authorList>
    </citation>
    <scope>NUCLEOTIDE SEQUENCE [LARGE SCALE GENOMIC DNA]</scope>
    <source>
        <strain evidence="3 4">JEL478</strain>
    </source>
</reference>
<feature type="compositionally biased region" description="Polar residues" evidence="1">
    <location>
        <begin position="110"/>
        <end position="122"/>
    </location>
</feature>
<dbReference type="EMBL" id="KQ965733">
    <property type="protein sequence ID" value="KXS21290.1"/>
    <property type="molecule type" value="Genomic_DNA"/>
</dbReference>
<evidence type="ECO:0000256" key="1">
    <source>
        <dbReference type="SAM" id="MobiDB-lite"/>
    </source>
</evidence>
<evidence type="ECO:0000313" key="3">
    <source>
        <dbReference type="EMBL" id="KXS21290.1"/>
    </source>
</evidence>
<feature type="transmembrane region" description="Helical" evidence="2">
    <location>
        <begin position="706"/>
        <end position="725"/>
    </location>
</feature>
<keyword evidence="2" id="KW-0812">Transmembrane</keyword>
<dbReference type="AlphaFoldDB" id="A0A139AX40"/>
<feature type="region of interest" description="Disordered" evidence="1">
    <location>
        <begin position="151"/>
        <end position="181"/>
    </location>
</feature>
<gene>
    <name evidence="3" type="ORF">M427DRAFT_27701</name>
</gene>
<proteinExistence type="predicted"/>
<keyword evidence="2" id="KW-1133">Transmembrane helix</keyword>
<feature type="region of interest" description="Disordered" evidence="1">
    <location>
        <begin position="1"/>
        <end position="137"/>
    </location>
</feature>
<feature type="transmembrane region" description="Helical" evidence="2">
    <location>
        <begin position="763"/>
        <end position="783"/>
    </location>
</feature>
<evidence type="ECO:0000256" key="2">
    <source>
        <dbReference type="SAM" id="Phobius"/>
    </source>
</evidence>